<dbReference type="Proteomes" id="UP001186974">
    <property type="component" value="Unassembled WGS sequence"/>
</dbReference>
<protein>
    <submittedName>
        <fullName evidence="1">Uncharacterized protein</fullName>
    </submittedName>
</protein>
<comment type="caution">
    <text evidence="1">The sequence shown here is derived from an EMBL/GenBank/DDBJ whole genome shotgun (WGS) entry which is preliminary data.</text>
</comment>
<evidence type="ECO:0000313" key="1">
    <source>
        <dbReference type="EMBL" id="KAK3079014.1"/>
    </source>
</evidence>
<gene>
    <name evidence="1" type="ORF">LTS18_005958</name>
</gene>
<evidence type="ECO:0000313" key="2">
    <source>
        <dbReference type="Proteomes" id="UP001186974"/>
    </source>
</evidence>
<sequence length="310" mass="34750">MSRLNDVFHFGDSITTTASGNQSPLDEQDLYESTFYYQAPPGSTIYGSATMTGYEEDQGGVQLPPGQSVSPPPALTSLTSIDVIASMDTDMQDWGSPFTPVHQSSAFQHAYPTPPDSLHASPQSPTNPPFMVPMNYQPPTSFNYSWATNPTSESAFAQHEDDSGLPEPVIETNPAAIHPPPTFAANYTAPPHYQAHTLHIHEVVPDYQNLSVSDFLDKWRLHLQLGLNVEHVGMEALWESLRAWDRPRSITREDLQGDKHDVQGIDWTRLETSRNTARMEREAQQGFRYSKTPLDLRRTHHSRPNLQPAW</sequence>
<accession>A0ACC3DQK1</accession>
<feature type="non-terminal residue" evidence="1">
    <location>
        <position position="310"/>
    </location>
</feature>
<organism evidence="1 2">
    <name type="scientific">Coniosporium uncinatum</name>
    <dbReference type="NCBI Taxonomy" id="93489"/>
    <lineage>
        <taxon>Eukaryota</taxon>
        <taxon>Fungi</taxon>
        <taxon>Dikarya</taxon>
        <taxon>Ascomycota</taxon>
        <taxon>Pezizomycotina</taxon>
        <taxon>Dothideomycetes</taxon>
        <taxon>Dothideomycetes incertae sedis</taxon>
        <taxon>Coniosporium</taxon>
    </lineage>
</organism>
<proteinExistence type="predicted"/>
<dbReference type="EMBL" id="JAWDJW010001439">
    <property type="protein sequence ID" value="KAK3079014.1"/>
    <property type="molecule type" value="Genomic_DNA"/>
</dbReference>
<reference evidence="1" key="1">
    <citation type="submission" date="2024-09" db="EMBL/GenBank/DDBJ databases">
        <title>Black Yeasts Isolated from many extreme environments.</title>
        <authorList>
            <person name="Coleine C."/>
            <person name="Stajich J.E."/>
            <person name="Selbmann L."/>
        </authorList>
    </citation>
    <scope>NUCLEOTIDE SEQUENCE</scope>
    <source>
        <strain evidence="1">CCFEE 5737</strain>
    </source>
</reference>
<keyword evidence="2" id="KW-1185">Reference proteome</keyword>
<name>A0ACC3DQK1_9PEZI</name>